<dbReference type="AlphaFoldDB" id="A0A3M6UI11"/>
<protein>
    <submittedName>
        <fullName evidence="1">Uncharacterized protein</fullName>
    </submittedName>
</protein>
<gene>
    <name evidence="1" type="ORF">pdam_00020630</name>
</gene>
<dbReference type="EMBL" id="RCHS01001491">
    <property type="protein sequence ID" value="RMX53199.1"/>
    <property type="molecule type" value="Genomic_DNA"/>
</dbReference>
<sequence length="94" mass="10525">MDYTRNNLSMATQQYLGKCCLAPQHPAISEGCKAPPPTPEPASKNEITSNIFDITRLKKLPKVLKTSHNGVRELAQKFLNTVVNFEPSQKKRKS</sequence>
<evidence type="ECO:0000313" key="2">
    <source>
        <dbReference type="Proteomes" id="UP000275408"/>
    </source>
</evidence>
<dbReference type="OrthoDB" id="76173at2759"/>
<keyword evidence="2" id="KW-1185">Reference proteome</keyword>
<evidence type="ECO:0000313" key="1">
    <source>
        <dbReference type="EMBL" id="RMX53199.1"/>
    </source>
</evidence>
<proteinExistence type="predicted"/>
<organism evidence="1 2">
    <name type="scientific">Pocillopora damicornis</name>
    <name type="common">Cauliflower coral</name>
    <name type="synonym">Millepora damicornis</name>
    <dbReference type="NCBI Taxonomy" id="46731"/>
    <lineage>
        <taxon>Eukaryota</taxon>
        <taxon>Metazoa</taxon>
        <taxon>Cnidaria</taxon>
        <taxon>Anthozoa</taxon>
        <taxon>Hexacorallia</taxon>
        <taxon>Scleractinia</taxon>
        <taxon>Astrocoeniina</taxon>
        <taxon>Pocilloporidae</taxon>
        <taxon>Pocillopora</taxon>
    </lineage>
</organism>
<dbReference type="Proteomes" id="UP000275408">
    <property type="component" value="Unassembled WGS sequence"/>
</dbReference>
<reference evidence="1 2" key="1">
    <citation type="journal article" date="2018" name="Sci. Rep.">
        <title>Comparative analysis of the Pocillopora damicornis genome highlights role of immune system in coral evolution.</title>
        <authorList>
            <person name="Cunning R."/>
            <person name="Bay R.A."/>
            <person name="Gillette P."/>
            <person name="Baker A.C."/>
            <person name="Traylor-Knowles N."/>
        </authorList>
    </citation>
    <scope>NUCLEOTIDE SEQUENCE [LARGE SCALE GENOMIC DNA]</scope>
    <source>
        <strain evidence="1">RSMAS</strain>
        <tissue evidence="1">Whole animal</tissue>
    </source>
</reference>
<accession>A0A3M6UI11</accession>
<comment type="caution">
    <text evidence="1">The sequence shown here is derived from an EMBL/GenBank/DDBJ whole genome shotgun (WGS) entry which is preliminary data.</text>
</comment>
<name>A0A3M6UI11_POCDA</name>